<sequence length="363" mass="36827">MPDNKNLLAAAIAAALATLVTGCVSNAAKSGGGESSAPVAAAQGAAPAPTTAAPVNSSGISVPVTAVNPEDLLDYNKTIVVPTAYVKFVVDGKVGVSKQGSALSTIGGGSANSVKASAKYHLSGFDKALAQSIAKKAYDDFVGQLRAAGYTVLTYNDIKGRDYMQGIALAKTDAKWGLPVESPVGSSDTLLVAAPSDEQQIKIGFTGPFSEFISLGKPKIKDATILIPTYTIVAPQIWGETGATYSTISAGIQTAPGMNLQAAAVTWMGKPKTRMMRGIPGVATKAPVLNITTNAGTLSKTDTTSNAANALSKGLSLLSGAGSITSNSADYTFTVNPAAYTSGAMKGISAFNAEVARVAREAK</sequence>
<dbReference type="AlphaFoldDB" id="A0A4Q7Z603"/>
<accession>A0A4Q7Z603</accession>
<organism evidence="2 3">
    <name type="scientific">Fluviicoccus keumensis</name>
    <dbReference type="NCBI Taxonomy" id="1435465"/>
    <lineage>
        <taxon>Bacteria</taxon>
        <taxon>Pseudomonadati</taxon>
        <taxon>Pseudomonadota</taxon>
        <taxon>Gammaproteobacteria</taxon>
        <taxon>Moraxellales</taxon>
        <taxon>Moraxellaceae</taxon>
        <taxon>Fluviicoccus</taxon>
    </lineage>
</organism>
<evidence type="ECO:0000256" key="1">
    <source>
        <dbReference type="SAM" id="SignalP"/>
    </source>
</evidence>
<proteinExistence type="predicted"/>
<feature type="chain" id="PRO_5020861069" evidence="1">
    <location>
        <begin position="28"/>
        <end position="363"/>
    </location>
</feature>
<protein>
    <submittedName>
        <fullName evidence="2">Uncharacterized protein</fullName>
    </submittedName>
</protein>
<evidence type="ECO:0000313" key="3">
    <source>
        <dbReference type="Proteomes" id="UP000292423"/>
    </source>
</evidence>
<dbReference type="PROSITE" id="PS51257">
    <property type="entry name" value="PROKAR_LIPOPROTEIN"/>
    <property type="match status" value="1"/>
</dbReference>
<keyword evidence="3" id="KW-1185">Reference proteome</keyword>
<feature type="signal peptide" evidence="1">
    <location>
        <begin position="1"/>
        <end position="27"/>
    </location>
</feature>
<dbReference type="EMBL" id="SHKX01000012">
    <property type="protein sequence ID" value="RZU45099.1"/>
    <property type="molecule type" value="Genomic_DNA"/>
</dbReference>
<keyword evidence="1" id="KW-0732">Signal</keyword>
<reference evidence="2 3" key="1">
    <citation type="submission" date="2019-02" db="EMBL/GenBank/DDBJ databases">
        <title>Genomic Encyclopedia of Type Strains, Phase IV (KMG-IV): sequencing the most valuable type-strain genomes for metagenomic binning, comparative biology and taxonomic classification.</title>
        <authorList>
            <person name="Goeker M."/>
        </authorList>
    </citation>
    <scope>NUCLEOTIDE SEQUENCE [LARGE SCALE GENOMIC DNA]</scope>
    <source>
        <strain evidence="2 3">DSM 105135</strain>
    </source>
</reference>
<comment type="caution">
    <text evidence="2">The sequence shown here is derived from an EMBL/GenBank/DDBJ whole genome shotgun (WGS) entry which is preliminary data.</text>
</comment>
<dbReference type="RefSeq" id="WP_130413113.1">
    <property type="nucleotide sequence ID" value="NZ_SHKX01000012.1"/>
</dbReference>
<gene>
    <name evidence="2" type="ORF">EV700_1911</name>
</gene>
<evidence type="ECO:0000313" key="2">
    <source>
        <dbReference type="EMBL" id="RZU45099.1"/>
    </source>
</evidence>
<dbReference type="Proteomes" id="UP000292423">
    <property type="component" value="Unassembled WGS sequence"/>
</dbReference>
<name>A0A4Q7Z603_9GAMM</name>